<evidence type="ECO:0000313" key="1">
    <source>
        <dbReference type="EMBL" id="MPC43076.1"/>
    </source>
</evidence>
<dbReference type="EMBL" id="VSRR010005676">
    <property type="protein sequence ID" value="MPC43076.1"/>
    <property type="molecule type" value="Genomic_DNA"/>
</dbReference>
<dbReference type="Proteomes" id="UP000324222">
    <property type="component" value="Unassembled WGS sequence"/>
</dbReference>
<proteinExistence type="predicted"/>
<protein>
    <submittedName>
        <fullName evidence="1">Uncharacterized protein</fullName>
    </submittedName>
</protein>
<dbReference type="AlphaFoldDB" id="A0A5B7FCP6"/>
<comment type="caution">
    <text evidence="1">The sequence shown here is derived from an EMBL/GenBank/DDBJ whole genome shotgun (WGS) entry which is preliminary data.</text>
</comment>
<name>A0A5B7FCP6_PORTR</name>
<keyword evidence="2" id="KW-1185">Reference proteome</keyword>
<sequence>MKTEETVTFDNKEDLRKTIIFFIFFPQFSFSPLALRKTSTKEFRGGQRLDIEEHSPNDPEK</sequence>
<reference evidence="1 2" key="1">
    <citation type="submission" date="2019-05" db="EMBL/GenBank/DDBJ databases">
        <title>Another draft genome of Portunus trituberculatus and its Hox gene families provides insights of decapod evolution.</title>
        <authorList>
            <person name="Jeong J.-H."/>
            <person name="Song I."/>
            <person name="Kim S."/>
            <person name="Choi T."/>
            <person name="Kim D."/>
            <person name="Ryu S."/>
            <person name="Kim W."/>
        </authorList>
    </citation>
    <scope>NUCLEOTIDE SEQUENCE [LARGE SCALE GENOMIC DNA]</scope>
    <source>
        <tissue evidence="1">Muscle</tissue>
    </source>
</reference>
<gene>
    <name evidence="1" type="ORF">E2C01_036712</name>
</gene>
<accession>A0A5B7FCP6</accession>
<evidence type="ECO:0000313" key="2">
    <source>
        <dbReference type="Proteomes" id="UP000324222"/>
    </source>
</evidence>
<organism evidence="1 2">
    <name type="scientific">Portunus trituberculatus</name>
    <name type="common">Swimming crab</name>
    <name type="synonym">Neptunus trituberculatus</name>
    <dbReference type="NCBI Taxonomy" id="210409"/>
    <lineage>
        <taxon>Eukaryota</taxon>
        <taxon>Metazoa</taxon>
        <taxon>Ecdysozoa</taxon>
        <taxon>Arthropoda</taxon>
        <taxon>Crustacea</taxon>
        <taxon>Multicrustacea</taxon>
        <taxon>Malacostraca</taxon>
        <taxon>Eumalacostraca</taxon>
        <taxon>Eucarida</taxon>
        <taxon>Decapoda</taxon>
        <taxon>Pleocyemata</taxon>
        <taxon>Brachyura</taxon>
        <taxon>Eubrachyura</taxon>
        <taxon>Portunoidea</taxon>
        <taxon>Portunidae</taxon>
        <taxon>Portuninae</taxon>
        <taxon>Portunus</taxon>
    </lineage>
</organism>